<dbReference type="EMBL" id="LR134162">
    <property type="protein sequence ID" value="VEB05674.1"/>
    <property type="molecule type" value="Genomic_DNA"/>
</dbReference>
<protein>
    <submittedName>
        <fullName evidence="1">CFA/I fimbrial subunit C usher protein</fullName>
    </submittedName>
</protein>
<name>A0A3S4HXW5_KLEPN</name>
<reference evidence="1 2" key="1">
    <citation type="submission" date="2018-12" db="EMBL/GenBank/DDBJ databases">
        <authorList>
            <consortium name="Pathogen Informatics"/>
        </authorList>
    </citation>
    <scope>NUCLEOTIDE SEQUENCE [LARGE SCALE GENOMIC DNA]</scope>
    <source>
        <strain evidence="1 2">NCTC13635</strain>
    </source>
</reference>
<dbReference type="Proteomes" id="UP000282433">
    <property type="component" value="Chromosome"/>
</dbReference>
<organism evidence="1 2">
    <name type="scientific">Klebsiella pneumoniae</name>
    <dbReference type="NCBI Taxonomy" id="573"/>
    <lineage>
        <taxon>Bacteria</taxon>
        <taxon>Pseudomonadati</taxon>
        <taxon>Pseudomonadota</taxon>
        <taxon>Gammaproteobacteria</taxon>
        <taxon>Enterobacterales</taxon>
        <taxon>Enterobacteriaceae</taxon>
        <taxon>Klebsiella/Raoultella group</taxon>
        <taxon>Klebsiella</taxon>
        <taxon>Klebsiella pneumoniae complex</taxon>
    </lineage>
</organism>
<evidence type="ECO:0000313" key="2">
    <source>
        <dbReference type="Proteomes" id="UP000282433"/>
    </source>
</evidence>
<dbReference type="AlphaFoldDB" id="A0A3S4HXW5"/>
<proteinExistence type="predicted"/>
<accession>A0A3S4HXW5</accession>
<gene>
    <name evidence="1" type="ORF">NCTC13635_05420</name>
</gene>
<sequence length="86" mass="9133">MSAISPATAFAGGMLDTWNLQSLGPMTAISAGKIYGLSWGNQASSTVFDNSQSATPVIAFLRRRARCISPVTGRVAERPELRHGQP</sequence>
<evidence type="ECO:0000313" key="1">
    <source>
        <dbReference type="EMBL" id="VEB05674.1"/>
    </source>
</evidence>